<dbReference type="GO" id="GO:0006355">
    <property type="term" value="P:regulation of DNA-templated transcription"/>
    <property type="evidence" value="ECO:0007669"/>
    <property type="project" value="InterPro"/>
</dbReference>
<dbReference type="GO" id="GO:0003677">
    <property type="term" value="F:DNA binding"/>
    <property type="evidence" value="ECO:0007669"/>
    <property type="project" value="UniProtKB-KW"/>
</dbReference>
<gene>
    <name evidence="2" type="ORF">HX788_08725</name>
    <name evidence="3" type="ORF">HX795_05155</name>
</gene>
<dbReference type="InterPro" id="IPR013321">
    <property type="entry name" value="Arc_rbn_hlx_hlx"/>
</dbReference>
<evidence type="ECO:0000313" key="4">
    <source>
        <dbReference type="Proteomes" id="UP000563268"/>
    </source>
</evidence>
<sequence>MSDKKQQAAYPLRMPPSLREAVEQAAHESKRSVNAEIISRLELSLAAEQRLTEFISAERARELSDIVERNLPKKLRDAFQAEIYSAAQGGAGGVVVSGQYLGLDPDVEAHEAIMSDVVRELREAGYGADRFSFYEIDITFYPEEAAE</sequence>
<dbReference type="InterPro" id="IPR010985">
    <property type="entry name" value="Ribbon_hlx_hlx"/>
</dbReference>
<dbReference type="InterPro" id="IPR005569">
    <property type="entry name" value="Arc_DNA-bd_dom"/>
</dbReference>
<dbReference type="Proteomes" id="UP000590218">
    <property type="component" value="Unassembled WGS sequence"/>
</dbReference>
<comment type="caution">
    <text evidence="2">The sequence shown here is derived from an EMBL/GenBank/DDBJ whole genome shotgun (WGS) entry which is preliminary data.</text>
</comment>
<dbReference type="EMBL" id="JACARL010000029">
    <property type="protein sequence ID" value="NWE81475.1"/>
    <property type="molecule type" value="Genomic_DNA"/>
</dbReference>
<name>A0A7Y8E375_9PSED</name>
<dbReference type="Pfam" id="PF03869">
    <property type="entry name" value="Arc"/>
    <property type="match status" value="1"/>
</dbReference>
<protein>
    <submittedName>
        <fullName evidence="2">Arc family DNA-binding protein</fullName>
    </submittedName>
</protein>
<evidence type="ECO:0000313" key="2">
    <source>
        <dbReference type="EMBL" id="NWE07175.1"/>
    </source>
</evidence>
<organism evidence="2 4">
    <name type="scientific">Pseudomonas edaphica</name>
    <dbReference type="NCBI Taxonomy" id="2006980"/>
    <lineage>
        <taxon>Bacteria</taxon>
        <taxon>Pseudomonadati</taxon>
        <taxon>Pseudomonadota</taxon>
        <taxon>Gammaproteobacteria</taxon>
        <taxon>Pseudomonadales</taxon>
        <taxon>Pseudomonadaceae</taxon>
        <taxon>Pseudomonas</taxon>
    </lineage>
</organism>
<accession>A0A7Y8E375</accession>
<dbReference type="EMBL" id="JACARM010000019">
    <property type="protein sequence ID" value="NWE07175.1"/>
    <property type="molecule type" value="Genomic_DNA"/>
</dbReference>
<dbReference type="SUPFAM" id="SSF47598">
    <property type="entry name" value="Ribbon-helix-helix"/>
    <property type="match status" value="1"/>
</dbReference>
<evidence type="ECO:0000313" key="3">
    <source>
        <dbReference type="EMBL" id="NWE81475.1"/>
    </source>
</evidence>
<keyword evidence="2" id="KW-0238">DNA-binding</keyword>
<evidence type="ECO:0000259" key="1">
    <source>
        <dbReference type="Pfam" id="PF03869"/>
    </source>
</evidence>
<reference evidence="4 5" key="1">
    <citation type="submission" date="2020-04" db="EMBL/GenBank/DDBJ databases">
        <title>Molecular characterization of pseudomonads from Agaricus bisporus reveal novel blotch 2 pathogens in Western Europe.</title>
        <authorList>
            <person name="Taparia T."/>
            <person name="Krijger M."/>
            <person name="Haynes E."/>
            <person name="Elpinstone J.G."/>
            <person name="Noble R."/>
            <person name="Van Der Wolf J."/>
        </authorList>
    </citation>
    <scope>NUCLEOTIDE SEQUENCE [LARGE SCALE GENOMIC DNA]</scope>
    <source>
        <strain evidence="3 5">K6002</strain>
        <strain evidence="2 4">K7002</strain>
    </source>
</reference>
<feature type="domain" description="Arc-like DNA binding" evidence="1">
    <location>
        <begin position="10"/>
        <end position="52"/>
    </location>
</feature>
<dbReference type="Gene3D" id="1.10.1220.10">
    <property type="entry name" value="Met repressor-like"/>
    <property type="match status" value="1"/>
</dbReference>
<proteinExistence type="predicted"/>
<dbReference type="AlphaFoldDB" id="A0A7Y8E375"/>
<dbReference type="RefSeq" id="WP_099547953.1">
    <property type="nucleotide sequence ID" value="NZ_JACARL010000029.1"/>
</dbReference>
<dbReference type="Proteomes" id="UP000563268">
    <property type="component" value="Unassembled WGS sequence"/>
</dbReference>
<evidence type="ECO:0000313" key="5">
    <source>
        <dbReference type="Proteomes" id="UP000590218"/>
    </source>
</evidence>